<protein>
    <submittedName>
        <fullName evidence="1">Uncharacterized protein</fullName>
    </submittedName>
</protein>
<keyword evidence="2" id="KW-1185">Reference proteome</keyword>
<reference evidence="1 2" key="1">
    <citation type="submission" date="2021-06" db="EMBL/GenBank/DDBJ databases">
        <title>Caerostris darwini draft genome.</title>
        <authorList>
            <person name="Kono N."/>
            <person name="Arakawa K."/>
        </authorList>
    </citation>
    <scope>NUCLEOTIDE SEQUENCE [LARGE SCALE GENOMIC DNA]</scope>
</reference>
<organism evidence="1 2">
    <name type="scientific">Caerostris darwini</name>
    <dbReference type="NCBI Taxonomy" id="1538125"/>
    <lineage>
        <taxon>Eukaryota</taxon>
        <taxon>Metazoa</taxon>
        <taxon>Ecdysozoa</taxon>
        <taxon>Arthropoda</taxon>
        <taxon>Chelicerata</taxon>
        <taxon>Arachnida</taxon>
        <taxon>Araneae</taxon>
        <taxon>Araneomorphae</taxon>
        <taxon>Entelegynae</taxon>
        <taxon>Araneoidea</taxon>
        <taxon>Araneidae</taxon>
        <taxon>Caerostris</taxon>
    </lineage>
</organism>
<accession>A0AAV4WIX8</accession>
<dbReference type="EMBL" id="BPLQ01014670">
    <property type="protein sequence ID" value="GIY81995.1"/>
    <property type="molecule type" value="Genomic_DNA"/>
</dbReference>
<sequence>MKAVNDHDVRPPLAPPLPFSQFVIIWNDHDRFLLVIPSGDTFFFISSGRGKEAIVTKPSSPNCSRRTIVCQLSFSNMIHFTPPPPPHPSISRYFIWQTIPSDVMPGVMSSFVPHFFTNPLCPESILIPEALSSP</sequence>
<dbReference type="AlphaFoldDB" id="A0AAV4WIX8"/>
<dbReference type="Proteomes" id="UP001054837">
    <property type="component" value="Unassembled WGS sequence"/>
</dbReference>
<evidence type="ECO:0000313" key="2">
    <source>
        <dbReference type="Proteomes" id="UP001054837"/>
    </source>
</evidence>
<proteinExistence type="predicted"/>
<comment type="caution">
    <text evidence="1">The sequence shown here is derived from an EMBL/GenBank/DDBJ whole genome shotgun (WGS) entry which is preliminary data.</text>
</comment>
<gene>
    <name evidence="1" type="ORF">CDAR_43971</name>
</gene>
<name>A0AAV4WIX8_9ARAC</name>
<evidence type="ECO:0000313" key="1">
    <source>
        <dbReference type="EMBL" id="GIY81995.1"/>
    </source>
</evidence>